<dbReference type="EMBL" id="CAJVPY010014439">
    <property type="protein sequence ID" value="CAG8746563.1"/>
    <property type="molecule type" value="Genomic_DNA"/>
</dbReference>
<comment type="caution">
    <text evidence="1">The sequence shown here is derived from an EMBL/GenBank/DDBJ whole genome shotgun (WGS) entry which is preliminary data.</text>
</comment>
<reference evidence="1" key="1">
    <citation type="submission" date="2021-06" db="EMBL/GenBank/DDBJ databases">
        <authorList>
            <person name="Kallberg Y."/>
            <person name="Tangrot J."/>
            <person name="Rosling A."/>
        </authorList>
    </citation>
    <scope>NUCLEOTIDE SEQUENCE</scope>
    <source>
        <strain evidence="1">MA453B</strain>
    </source>
</reference>
<name>A0A9N9NKJ6_9GLOM</name>
<proteinExistence type="predicted"/>
<dbReference type="OrthoDB" id="2422610at2759"/>
<protein>
    <submittedName>
        <fullName evidence="1">24909_t:CDS:1</fullName>
    </submittedName>
</protein>
<accession>A0A9N9NKJ6</accession>
<sequence length="135" mass="15596">MATDQKHSSDSAPSKQGVSRRIKKIIWLFGLDKQNAGAYRALSGEIRALEKKIEDYYSWHKNLKKEVNQLEKYIEKRIDWLKDDVGKLLAMKYCNCSKESINSSFESSSSESSLFEDSETVECYYPKKKVLQGNQ</sequence>
<gene>
    <name evidence="1" type="ORF">DERYTH_LOCUS16488</name>
</gene>
<organism evidence="1 2">
    <name type="scientific">Dentiscutata erythropus</name>
    <dbReference type="NCBI Taxonomy" id="1348616"/>
    <lineage>
        <taxon>Eukaryota</taxon>
        <taxon>Fungi</taxon>
        <taxon>Fungi incertae sedis</taxon>
        <taxon>Mucoromycota</taxon>
        <taxon>Glomeromycotina</taxon>
        <taxon>Glomeromycetes</taxon>
        <taxon>Diversisporales</taxon>
        <taxon>Gigasporaceae</taxon>
        <taxon>Dentiscutata</taxon>
    </lineage>
</organism>
<keyword evidence="2" id="KW-1185">Reference proteome</keyword>
<dbReference type="AlphaFoldDB" id="A0A9N9NKJ6"/>
<dbReference type="Proteomes" id="UP000789405">
    <property type="component" value="Unassembled WGS sequence"/>
</dbReference>
<feature type="non-terminal residue" evidence="1">
    <location>
        <position position="135"/>
    </location>
</feature>
<evidence type="ECO:0000313" key="1">
    <source>
        <dbReference type="EMBL" id="CAG8746563.1"/>
    </source>
</evidence>
<evidence type="ECO:0000313" key="2">
    <source>
        <dbReference type="Proteomes" id="UP000789405"/>
    </source>
</evidence>